<dbReference type="InterPro" id="IPR050261">
    <property type="entry name" value="FrsA_esterase"/>
</dbReference>
<evidence type="ECO:0000259" key="2">
    <source>
        <dbReference type="Pfam" id="PF01738"/>
    </source>
</evidence>
<dbReference type="SUPFAM" id="SSF53474">
    <property type="entry name" value="alpha/beta-Hydrolases"/>
    <property type="match status" value="1"/>
</dbReference>
<dbReference type="InterPro" id="IPR002925">
    <property type="entry name" value="Dienelactn_hydro"/>
</dbReference>
<organism evidence="3 4">
    <name type="scientific">Ralstonia condita</name>
    <dbReference type="NCBI Taxonomy" id="3058600"/>
    <lineage>
        <taxon>Bacteria</taxon>
        <taxon>Pseudomonadati</taxon>
        <taxon>Pseudomonadota</taxon>
        <taxon>Betaproteobacteria</taxon>
        <taxon>Burkholderiales</taxon>
        <taxon>Burkholderiaceae</taxon>
        <taxon>Ralstonia</taxon>
    </lineage>
</organism>
<gene>
    <name evidence="3" type="ORF">LMG7141_02496</name>
</gene>
<evidence type="ECO:0000313" key="4">
    <source>
        <dbReference type="Proteomes" id="UP001189616"/>
    </source>
</evidence>
<evidence type="ECO:0000313" key="3">
    <source>
        <dbReference type="EMBL" id="CAJ0791331.1"/>
    </source>
</evidence>
<dbReference type="Proteomes" id="UP001189616">
    <property type="component" value="Unassembled WGS sequence"/>
</dbReference>
<name>A0ABN9IS11_9RALS</name>
<dbReference type="EMBL" id="CATYWO010000003">
    <property type="protein sequence ID" value="CAJ0791331.1"/>
    <property type="molecule type" value="Genomic_DNA"/>
</dbReference>
<accession>A0ABN9IS11</accession>
<dbReference type="PANTHER" id="PTHR22946">
    <property type="entry name" value="DIENELACTONE HYDROLASE DOMAIN-CONTAINING PROTEIN-RELATED"/>
    <property type="match status" value="1"/>
</dbReference>
<comment type="caution">
    <text evidence="3">The sequence shown here is derived from an EMBL/GenBank/DDBJ whole genome shotgun (WGS) entry which is preliminary data.</text>
</comment>
<dbReference type="RefSeq" id="WP_428984402.1">
    <property type="nucleotide sequence ID" value="NZ_CATYWO010000003.1"/>
</dbReference>
<keyword evidence="1" id="KW-0378">Hydrolase</keyword>
<protein>
    <recommendedName>
        <fullName evidence="2">Dienelactone hydrolase domain-containing protein</fullName>
    </recommendedName>
</protein>
<feature type="domain" description="Dienelactone hydrolase" evidence="2">
    <location>
        <begin position="123"/>
        <end position="330"/>
    </location>
</feature>
<reference evidence="3 4" key="1">
    <citation type="submission" date="2023-07" db="EMBL/GenBank/DDBJ databases">
        <authorList>
            <person name="Peeters C."/>
        </authorList>
    </citation>
    <scope>NUCLEOTIDE SEQUENCE [LARGE SCALE GENOMIC DNA]</scope>
    <source>
        <strain evidence="3 4">LMG 7141</strain>
    </source>
</reference>
<dbReference type="Pfam" id="PF01738">
    <property type="entry name" value="DLH"/>
    <property type="match status" value="1"/>
</dbReference>
<evidence type="ECO:0000256" key="1">
    <source>
        <dbReference type="ARBA" id="ARBA00022801"/>
    </source>
</evidence>
<keyword evidence="4" id="KW-1185">Reference proteome</keyword>
<dbReference type="Gene3D" id="3.40.50.1820">
    <property type="entry name" value="alpha/beta hydrolase"/>
    <property type="match status" value="1"/>
</dbReference>
<dbReference type="PANTHER" id="PTHR22946:SF9">
    <property type="entry name" value="POLYKETIDE TRANSFERASE AF380"/>
    <property type="match status" value="1"/>
</dbReference>
<proteinExistence type="predicted"/>
<dbReference type="InterPro" id="IPR029058">
    <property type="entry name" value="AB_hydrolase_fold"/>
</dbReference>
<sequence>MAGHVRPANGPVRPQRPVIRASLRVLAVFAGALALHVAAQPAPDALPEMPAAPAPSGAELGVRTVEIPRASAKDAEGAPQTLTAYWFAPHAKAPAGGAPAVIALHGCSGLYTPAGADARALGSRYRGYAQWLSARGYAVLFPDSFGPRGKPHGICTERYAARGINGAVRRADILAAIRWVVAQPEVDARRIVLLGWSNGAQAVLDAVDASRAWPAGTPLVDRAVAFYPGCASAQKRPDYRLNAPLLLLAGGNDDWTPADHCQALQTAVLARQPQARFELDMFGGAYHGFDGTAAVKERNGIPKGRRYGTVTVGGDPAAREAAFAKLAAWLDAPHP</sequence>